<comment type="caution">
    <text evidence="1">The sequence shown here is derived from an EMBL/GenBank/DDBJ whole genome shotgun (WGS) entry which is preliminary data.</text>
</comment>
<sequence>MSPQQSTSPKEGDPEKGDTPDLEDGRTGRSKHITFEPPTDADGPSNRRGSGESIRRRRSRSRSRHSFSSSRGNGNNNVTGIPIEFRTLSIQITESRNITTEALKEGLSSGRASVHNDKEYFENIDFHLLSRDRLCQQFNVSSDQGLSDHAAKSRLQRDGKNTIPRRRPNFLRKILGYIFGGFCSVLWVGVIIFFICWQPLSNPPSPPNLGMAILVLIVIFLQAGFSAFQDWSTSRVMNSILDLLPSEAQVLRDGQLIRIPATELVAGDVVHISIGNKVPADMRLLSSSGDVRFDRSVLTGESDEIEGAVDATDNNFLETRNVAFMGTGVTNGSAVGVVILTGGRSVMGRIANVTGNVKERPTLIQKEISRFVRIIVCLTCVLAALLLFSWVGWLRVKRPEFMNVVAMLNNVLGCVVAFIPEGMPVGVALTMMMIAYRMKSANILPKGLSTVETLGCVNVLCSDKTGTLTQNKMVVRSLAFLDKEYSIDELHDAVQNETSGGAVTELHRGSILCNDAFFDPTTINKPLDDRIVNGNATDCAVLRFAEAASPSKRIIDGSDRVFQIPFNSQNKWMLTLHKTRLPSGEQSKDTVSGFEVFIKGAPDVLVSKCTSYWSATRDEILPLDESAKAELSAFQEKFSRRAERVILLCQRRYTPQAAIGSNYFGDEIKANCVKDLTIVGMYGIIDPARPEAVKTVASCRRAGIRFFMVTGDFGLTATAIARDIGIFTGIAEPDRARDFNHAEKDETQPPPTSSSKSLLVEGPEISALTQADWDTICHYEEIVFARTTPEQKLRIVEEFRARDNVVAVTGDGVNDAPALRAADVGVAVVSGSDVAIEAADLVLMDKFDSIIEAVRLGRLVFQNLQKLISYLLPAGSWSEIWPVLLNQFIGVPLPLSSFLMIIICVFTDLFLSLSLVMEKEEFDLLSLPPRNHKKDHLINLKIYTQSYLFIGVMETVCAHSMFFLYMYRKAGIPFHSLVFAYENYREGFYGYTTEELVHFNNVGQCVYFVTLVVLQWGNILSIRNKRLSILEADPIREKRRNPWLAGAILVSLVIAIFVTQVPAINHLFNTAPVPIEYWLLPIPLAFGILLMDELRKLLVRLFPKGPIAKIAW</sequence>
<name>A0ACB8URC8_9EURO</name>
<accession>A0ACB8URC8</accession>
<protein>
    <submittedName>
        <fullName evidence="1">Uncharacterized protein</fullName>
    </submittedName>
</protein>
<gene>
    <name evidence="1" type="ORF">LOY88_005394</name>
</gene>
<organism evidence="1">
    <name type="scientific">Ophidiomyces ophidiicola</name>
    <dbReference type="NCBI Taxonomy" id="1387563"/>
    <lineage>
        <taxon>Eukaryota</taxon>
        <taxon>Fungi</taxon>
        <taxon>Dikarya</taxon>
        <taxon>Ascomycota</taxon>
        <taxon>Pezizomycotina</taxon>
        <taxon>Eurotiomycetes</taxon>
        <taxon>Eurotiomycetidae</taxon>
        <taxon>Onygenales</taxon>
        <taxon>Onygenaceae</taxon>
        <taxon>Ophidiomyces</taxon>
    </lineage>
</organism>
<evidence type="ECO:0000313" key="1">
    <source>
        <dbReference type="EMBL" id="KAI2383225.1"/>
    </source>
</evidence>
<reference evidence="1" key="1">
    <citation type="journal article" date="2022" name="bioRxiv">
        <title>Population genetic analysis of Ophidiomyces ophidiicola, the causative agent of snake fungal disease, indicates recent introductions to the USA.</title>
        <authorList>
            <person name="Ladner J.T."/>
            <person name="Palmer J.M."/>
            <person name="Ettinger C.L."/>
            <person name="Stajich J.E."/>
            <person name="Farrell T.M."/>
            <person name="Glorioso B.M."/>
            <person name="Lawson B."/>
            <person name="Price S.J."/>
            <person name="Stengle A.G."/>
            <person name="Grear D.A."/>
            <person name="Lorch J.M."/>
        </authorList>
    </citation>
    <scope>NUCLEOTIDE SEQUENCE</scope>
    <source>
        <strain evidence="1">NWHC 24266-5</strain>
    </source>
</reference>
<dbReference type="EMBL" id="JALBCA010000095">
    <property type="protein sequence ID" value="KAI2383225.1"/>
    <property type="molecule type" value="Genomic_DNA"/>
</dbReference>
<proteinExistence type="predicted"/>